<dbReference type="InterPro" id="IPR036691">
    <property type="entry name" value="Endo/exonu/phosph_ase_sf"/>
</dbReference>
<proteinExistence type="predicted"/>
<keyword evidence="3" id="KW-1185">Reference proteome</keyword>
<evidence type="ECO:0000313" key="2">
    <source>
        <dbReference type="EnsemblPlants" id="KEH28937"/>
    </source>
</evidence>
<sequence length="301" mass="34620">MFGAANWMQEASSQLYIEPPHFSQQFAEAALQSCRIGRSLEGLLRGLDVSPNGRMWVAWNPRMWDIKAVSSCEVLSCMYAFNTQEQRKEIWLIEDTCNKISGNFLLGGDFNNVLLVDGRLNGNPVTQQEIHDFAECLLLNNLSEVRTIGEYYTWCNNQASGDRIYSKIDRFIASTTWLHNFSATVGEVYPKGVYDHFHISKDLVCPTNPRNTPFWFLNVLTEHQLFPTLIQDKWGQNLHSNLLINIWRKLKALKEDLKELSTKYFQDTTKKVEDARNALTVAQSHFSSDPLNSDLIEEEKM</sequence>
<dbReference type="EnsemblPlants" id="KEH28937">
    <property type="protein sequence ID" value="KEH28937"/>
    <property type="gene ID" value="MTR_4g017890"/>
</dbReference>
<keyword evidence="1" id="KW-0255">Endonuclease</keyword>
<dbReference type="EMBL" id="CM001220">
    <property type="protein sequence ID" value="KEH28937.1"/>
    <property type="molecule type" value="Genomic_DNA"/>
</dbReference>
<evidence type="ECO:0000313" key="1">
    <source>
        <dbReference type="EMBL" id="KEH28937.1"/>
    </source>
</evidence>
<keyword evidence="1" id="KW-0378">Hydrolase</keyword>
<reference evidence="1 3" key="2">
    <citation type="journal article" date="2014" name="BMC Genomics">
        <title>An improved genome release (version Mt4.0) for the model legume Medicago truncatula.</title>
        <authorList>
            <person name="Tang H."/>
            <person name="Krishnakumar V."/>
            <person name="Bidwell S."/>
            <person name="Rosen B."/>
            <person name="Chan A."/>
            <person name="Zhou S."/>
            <person name="Gentzbittel L."/>
            <person name="Childs K.L."/>
            <person name="Yandell M."/>
            <person name="Gundlach H."/>
            <person name="Mayer K.F."/>
            <person name="Schwartz D.C."/>
            <person name="Town C.D."/>
        </authorList>
    </citation>
    <scope>GENOME REANNOTATION</scope>
    <source>
        <strain evidence="1">A17</strain>
        <strain evidence="2 3">cv. Jemalong A17</strain>
    </source>
</reference>
<name>A0A072UGZ4_MEDTR</name>
<evidence type="ECO:0000313" key="3">
    <source>
        <dbReference type="Proteomes" id="UP000002051"/>
    </source>
</evidence>
<dbReference type="PANTHER" id="PTHR33710">
    <property type="entry name" value="BNAC02G09200D PROTEIN"/>
    <property type="match status" value="1"/>
</dbReference>
<dbReference type="STRING" id="3880.A0A072UGZ4"/>
<dbReference type="Proteomes" id="UP000002051">
    <property type="component" value="Chromosome 4"/>
</dbReference>
<keyword evidence="1" id="KW-0540">Nuclease</keyword>
<accession>A0A072UGZ4</accession>
<dbReference type="GO" id="GO:0004519">
    <property type="term" value="F:endonuclease activity"/>
    <property type="evidence" value="ECO:0007669"/>
    <property type="project" value="UniProtKB-KW"/>
</dbReference>
<protein>
    <submittedName>
        <fullName evidence="1">Endonuclease/exonuclease/phosphatase family protein</fullName>
    </submittedName>
</protein>
<gene>
    <name evidence="1" type="ordered locus">MTR_4g017890</name>
</gene>
<dbReference type="Gene3D" id="3.60.10.10">
    <property type="entry name" value="Endonuclease/exonuclease/phosphatase"/>
    <property type="match status" value="1"/>
</dbReference>
<organism evidence="1 3">
    <name type="scientific">Medicago truncatula</name>
    <name type="common">Barrel medic</name>
    <name type="synonym">Medicago tribuloides</name>
    <dbReference type="NCBI Taxonomy" id="3880"/>
    <lineage>
        <taxon>Eukaryota</taxon>
        <taxon>Viridiplantae</taxon>
        <taxon>Streptophyta</taxon>
        <taxon>Embryophyta</taxon>
        <taxon>Tracheophyta</taxon>
        <taxon>Spermatophyta</taxon>
        <taxon>Magnoliopsida</taxon>
        <taxon>eudicotyledons</taxon>
        <taxon>Gunneridae</taxon>
        <taxon>Pentapetalae</taxon>
        <taxon>rosids</taxon>
        <taxon>fabids</taxon>
        <taxon>Fabales</taxon>
        <taxon>Fabaceae</taxon>
        <taxon>Papilionoideae</taxon>
        <taxon>50 kb inversion clade</taxon>
        <taxon>NPAAA clade</taxon>
        <taxon>Hologalegina</taxon>
        <taxon>IRL clade</taxon>
        <taxon>Trifolieae</taxon>
        <taxon>Medicago</taxon>
    </lineage>
</organism>
<dbReference type="SUPFAM" id="SSF56219">
    <property type="entry name" value="DNase I-like"/>
    <property type="match status" value="1"/>
</dbReference>
<dbReference type="PANTHER" id="PTHR33710:SF87">
    <property type="entry name" value="ENDONUCLEASE_EXONUCLEASE_PHOSPHATASE FAMILY PROTEIN"/>
    <property type="match status" value="1"/>
</dbReference>
<dbReference type="AlphaFoldDB" id="A0A072UGZ4"/>
<dbReference type="HOGENOM" id="CLU_925488_0_0_1"/>
<reference evidence="2" key="3">
    <citation type="submission" date="2015-04" db="UniProtKB">
        <authorList>
            <consortium name="EnsemblPlants"/>
        </authorList>
    </citation>
    <scope>IDENTIFICATION</scope>
    <source>
        <strain evidence="2">cv. Jemalong A17</strain>
    </source>
</reference>
<reference evidence="1 3" key="1">
    <citation type="journal article" date="2011" name="Nature">
        <title>The Medicago genome provides insight into the evolution of rhizobial symbioses.</title>
        <authorList>
            <person name="Young N.D."/>
            <person name="Debelle F."/>
            <person name="Oldroyd G.E."/>
            <person name="Geurts R."/>
            <person name="Cannon S.B."/>
            <person name="Udvardi M.K."/>
            <person name="Benedito V.A."/>
            <person name="Mayer K.F."/>
            <person name="Gouzy J."/>
            <person name="Schoof H."/>
            <person name="Van de Peer Y."/>
            <person name="Proost S."/>
            <person name="Cook D.R."/>
            <person name="Meyers B.C."/>
            <person name="Spannagl M."/>
            <person name="Cheung F."/>
            <person name="De Mita S."/>
            <person name="Krishnakumar V."/>
            <person name="Gundlach H."/>
            <person name="Zhou S."/>
            <person name="Mudge J."/>
            <person name="Bharti A.K."/>
            <person name="Murray J.D."/>
            <person name="Naoumkina M.A."/>
            <person name="Rosen B."/>
            <person name="Silverstein K.A."/>
            <person name="Tang H."/>
            <person name="Rombauts S."/>
            <person name="Zhao P.X."/>
            <person name="Zhou P."/>
            <person name="Barbe V."/>
            <person name="Bardou P."/>
            <person name="Bechner M."/>
            <person name="Bellec A."/>
            <person name="Berger A."/>
            <person name="Berges H."/>
            <person name="Bidwell S."/>
            <person name="Bisseling T."/>
            <person name="Choisne N."/>
            <person name="Couloux A."/>
            <person name="Denny R."/>
            <person name="Deshpande S."/>
            <person name="Dai X."/>
            <person name="Doyle J.J."/>
            <person name="Dudez A.M."/>
            <person name="Farmer A.D."/>
            <person name="Fouteau S."/>
            <person name="Franken C."/>
            <person name="Gibelin C."/>
            <person name="Gish J."/>
            <person name="Goldstein S."/>
            <person name="Gonzalez A.J."/>
            <person name="Green P.J."/>
            <person name="Hallab A."/>
            <person name="Hartog M."/>
            <person name="Hua A."/>
            <person name="Humphray S.J."/>
            <person name="Jeong D.H."/>
            <person name="Jing Y."/>
            <person name="Jocker A."/>
            <person name="Kenton S.M."/>
            <person name="Kim D.J."/>
            <person name="Klee K."/>
            <person name="Lai H."/>
            <person name="Lang C."/>
            <person name="Lin S."/>
            <person name="Macmil S.L."/>
            <person name="Magdelenat G."/>
            <person name="Matthews L."/>
            <person name="McCorrison J."/>
            <person name="Monaghan E.L."/>
            <person name="Mun J.H."/>
            <person name="Najar F.Z."/>
            <person name="Nicholson C."/>
            <person name="Noirot C."/>
            <person name="O'Bleness M."/>
            <person name="Paule C.R."/>
            <person name="Poulain J."/>
            <person name="Prion F."/>
            <person name="Qin B."/>
            <person name="Qu C."/>
            <person name="Retzel E.F."/>
            <person name="Riddle C."/>
            <person name="Sallet E."/>
            <person name="Samain S."/>
            <person name="Samson N."/>
            <person name="Sanders I."/>
            <person name="Saurat O."/>
            <person name="Scarpelli C."/>
            <person name="Schiex T."/>
            <person name="Segurens B."/>
            <person name="Severin A.J."/>
            <person name="Sherrier D.J."/>
            <person name="Shi R."/>
            <person name="Sims S."/>
            <person name="Singer S.R."/>
            <person name="Sinharoy S."/>
            <person name="Sterck L."/>
            <person name="Viollet A."/>
            <person name="Wang B.B."/>
            <person name="Wang K."/>
            <person name="Wang M."/>
            <person name="Wang X."/>
            <person name="Warfsmann J."/>
            <person name="Weissenbach J."/>
            <person name="White D.D."/>
            <person name="White J.D."/>
            <person name="Wiley G.B."/>
            <person name="Wincker P."/>
            <person name="Xing Y."/>
            <person name="Yang L."/>
            <person name="Yao Z."/>
            <person name="Ying F."/>
            <person name="Zhai J."/>
            <person name="Zhou L."/>
            <person name="Zuber A."/>
            <person name="Denarie J."/>
            <person name="Dixon R.A."/>
            <person name="May G.D."/>
            <person name="Schwartz D.C."/>
            <person name="Rogers J."/>
            <person name="Quetier F."/>
            <person name="Town C.D."/>
            <person name="Roe B.A."/>
        </authorList>
    </citation>
    <scope>NUCLEOTIDE SEQUENCE [LARGE SCALE GENOMIC DNA]</scope>
    <source>
        <strain evidence="1">A17</strain>
        <strain evidence="2 3">cv. Jemalong A17</strain>
    </source>
</reference>